<dbReference type="AlphaFoldDB" id="A0A7S0WSM1"/>
<dbReference type="InterPro" id="IPR008927">
    <property type="entry name" value="6-PGluconate_DH-like_C_sf"/>
</dbReference>
<feature type="region of interest" description="Disordered" evidence="1">
    <location>
        <begin position="114"/>
        <end position="156"/>
    </location>
</feature>
<name>A0A7S0WSM1_9CHLO</name>
<organism evidence="3">
    <name type="scientific">Pyramimonas obovata</name>
    <dbReference type="NCBI Taxonomy" id="1411642"/>
    <lineage>
        <taxon>Eukaryota</taxon>
        <taxon>Viridiplantae</taxon>
        <taxon>Chlorophyta</taxon>
        <taxon>Pyramimonadophyceae</taxon>
        <taxon>Pyramimonadales</taxon>
        <taxon>Pyramimonadaceae</taxon>
        <taxon>Pyramimonas</taxon>
        <taxon>Pyramimonas incertae sedis</taxon>
    </lineage>
</organism>
<accession>A0A7S0WSM1</accession>
<protein>
    <recommendedName>
        <fullName evidence="2">TYRAAT2-like C-terminal domain-containing protein</fullName>
    </recommendedName>
</protein>
<dbReference type="SUPFAM" id="SSF48179">
    <property type="entry name" value="6-phosphogluconate dehydrogenase C-terminal domain-like"/>
    <property type="match status" value="1"/>
</dbReference>
<gene>
    <name evidence="3" type="ORF">POBO1169_LOCUS15588</name>
</gene>
<dbReference type="InterPro" id="IPR059064">
    <property type="entry name" value="TYRAAT2_C"/>
</dbReference>
<reference evidence="3" key="1">
    <citation type="submission" date="2021-01" db="EMBL/GenBank/DDBJ databases">
        <authorList>
            <person name="Corre E."/>
            <person name="Pelletier E."/>
            <person name="Niang G."/>
            <person name="Scheremetjew M."/>
            <person name="Finn R."/>
            <person name="Kale V."/>
            <person name="Holt S."/>
            <person name="Cochrane G."/>
            <person name="Meng A."/>
            <person name="Brown T."/>
            <person name="Cohen L."/>
        </authorList>
    </citation>
    <scope>NUCLEOTIDE SEQUENCE</scope>
    <source>
        <strain evidence="3">CCMP722</strain>
    </source>
</reference>
<dbReference type="PANTHER" id="PTHR43207">
    <property type="entry name" value="AROGENATE DEHYDROGENASE-RELATED"/>
    <property type="match status" value="1"/>
</dbReference>
<evidence type="ECO:0000256" key="1">
    <source>
        <dbReference type="SAM" id="MobiDB-lite"/>
    </source>
</evidence>
<evidence type="ECO:0000259" key="2">
    <source>
        <dbReference type="Pfam" id="PF26213"/>
    </source>
</evidence>
<dbReference type="GO" id="GO:0033730">
    <property type="term" value="F:arogenate dehydrogenase (NADP+) activity"/>
    <property type="evidence" value="ECO:0007669"/>
    <property type="project" value="InterPro"/>
</dbReference>
<dbReference type="Pfam" id="PF26213">
    <property type="entry name" value="TYRAAT1_C"/>
    <property type="match status" value="1"/>
</dbReference>
<dbReference type="EMBL" id="HBFA01031005">
    <property type="protein sequence ID" value="CAD8681710.1"/>
    <property type="molecule type" value="Transcribed_RNA"/>
</dbReference>
<feature type="domain" description="TYRAAT2-like C-terminal" evidence="2">
    <location>
        <begin position="26"/>
        <end position="98"/>
    </location>
</feature>
<sequence length="156" mass="17277">MVEMSCEEHDRLAASSQFITHTVGRVLGELDLESTPIDTKGYQSLLALKGNTEKDSFDLYYGLFMYNQNATDELNRLEEAFDDIKRQLFARLHQIVRDDLFSFDEVFNNENLGGFPPKELPAATPPPEKPTNPTPPPAAATTNGSAAAKKKDGGWA</sequence>
<proteinExistence type="predicted"/>
<dbReference type="PANTHER" id="PTHR43207:SF4">
    <property type="entry name" value="AROGENATE DEHYDROGENASE 2, CHLOROPLASTIC"/>
    <property type="match status" value="1"/>
</dbReference>
<evidence type="ECO:0000313" key="3">
    <source>
        <dbReference type="EMBL" id="CAD8681710.1"/>
    </source>
</evidence>
<dbReference type="GO" id="GO:0006571">
    <property type="term" value="P:tyrosine biosynthetic process"/>
    <property type="evidence" value="ECO:0007669"/>
    <property type="project" value="InterPro"/>
</dbReference>
<dbReference type="InterPro" id="IPR045011">
    <property type="entry name" value="TYRAAT1/2"/>
</dbReference>
<feature type="compositionally biased region" description="Pro residues" evidence="1">
    <location>
        <begin position="123"/>
        <end position="138"/>
    </location>
</feature>